<keyword evidence="4" id="KW-1185">Reference proteome</keyword>
<comment type="caution">
    <text evidence="3">The sequence shown here is derived from an EMBL/GenBank/DDBJ whole genome shotgun (WGS) entry which is preliminary data.</text>
</comment>
<evidence type="ECO:0000313" key="4">
    <source>
        <dbReference type="Proteomes" id="UP000825729"/>
    </source>
</evidence>
<proteinExistence type="inferred from homology"/>
<sequence length="160" mass="16852">MVAGSYTQELVSPVAASRLWKASGDTHNLIPKLIPDKVASLVLLEGDGGVGTLTQVNFGEALKDLKPAKNRVEVLDNENYVFKFSVVEGGDIGTKLKSCSVECKMAATSDGGCKTTAKADYETLGDSPLSQGDAEKIVGGVLAQTKAIEEYLQANPNAYV</sequence>
<evidence type="ECO:0000313" key="3">
    <source>
        <dbReference type="EMBL" id="KAG9459535.1"/>
    </source>
</evidence>
<dbReference type="SUPFAM" id="SSF55961">
    <property type="entry name" value="Bet v1-like"/>
    <property type="match status" value="1"/>
</dbReference>
<dbReference type="AlphaFoldDB" id="A0AAV7FGY7"/>
<dbReference type="GO" id="GO:0005737">
    <property type="term" value="C:cytoplasm"/>
    <property type="evidence" value="ECO:0007669"/>
    <property type="project" value="TreeGrafter"/>
</dbReference>
<dbReference type="GO" id="GO:0004864">
    <property type="term" value="F:protein phosphatase inhibitor activity"/>
    <property type="evidence" value="ECO:0007669"/>
    <property type="project" value="InterPro"/>
</dbReference>
<dbReference type="GO" id="GO:0006952">
    <property type="term" value="P:defense response"/>
    <property type="evidence" value="ECO:0007669"/>
    <property type="project" value="InterPro"/>
</dbReference>
<dbReference type="Gene3D" id="3.30.530.20">
    <property type="match status" value="1"/>
</dbReference>
<organism evidence="3 4">
    <name type="scientific">Aristolochia fimbriata</name>
    <name type="common">White veined hardy Dutchman's pipe vine</name>
    <dbReference type="NCBI Taxonomy" id="158543"/>
    <lineage>
        <taxon>Eukaryota</taxon>
        <taxon>Viridiplantae</taxon>
        <taxon>Streptophyta</taxon>
        <taxon>Embryophyta</taxon>
        <taxon>Tracheophyta</taxon>
        <taxon>Spermatophyta</taxon>
        <taxon>Magnoliopsida</taxon>
        <taxon>Magnoliidae</taxon>
        <taxon>Piperales</taxon>
        <taxon>Aristolochiaceae</taxon>
        <taxon>Aristolochia</taxon>
    </lineage>
</organism>
<dbReference type="FunFam" id="3.30.530.20:FF:000007">
    <property type="entry name" value="Major pollen allergen Bet v 1-A"/>
    <property type="match status" value="1"/>
</dbReference>
<accession>A0AAV7FGY7</accession>
<dbReference type="GO" id="GO:0038023">
    <property type="term" value="F:signaling receptor activity"/>
    <property type="evidence" value="ECO:0007669"/>
    <property type="project" value="InterPro"/>
</dbReference>
<name>A0AAV7FGY7_ARIFI</name>
<reference evidence="3 4" key="1">
    <citation type="submission" date="2021-07" db="EMBL/GenBank/DDBJ databases">
        <title>The Aristolochia fimbriata genome: insights into angiosperm evolution, floral development and chemical biosynthesis.</title>
        <authorList>
            <person name="Jiao Y."/>
        </authorList>
    </citation>
    <scope>NUCLEOTIDE SEQUENCE [LARGE SCALE GENOMIC DNA]</scope>
    <source>
        <strain evidence="3">IBCAS-2021</strain>
        <tissue evidence="3">Leaf</tissue>
    </source>
</reference>
<comment type="similarity">
    <text evidence="1">Belongs to the BetVI family.</text>
</comment>
<gene>
    <name evidence="3" type="ORF">H6P81_004043</name>
</gene>
<dbReference type="GO" id="GO:0009738">
    <property type="term" value="P:abscisic acid-activated signaling pathway"/>
    <property type="evidence" value="ECO:0007669"/>
    <property type="project" value="InterPro"/>
</dbReference>
<dbReference type="EMBL" id="JAINDJ010000002">
    <property type="protein sequence ID" value="KAG9459535.1"/>
    <property type="molecule type" value="Genomic_DNA"/>
</dbReference>
<feature type="domain" description="Bet v I/Major latex protein" evidence="2">
    <location>
        <begin position="1"/>
        <end position="154"/>
    </location>
</feature>
<dbReference type="PANTHER" id="PTHR31213">
    <property type="entry name" value="OS08G0374000 PROTEIN-RELATED"/>
    <property type="match status" value="1"/>
</dbReference>
<dbReference type="InterPro" id="IPR000916">
    <property type="entry name" value="Bet_v_I/MLP"/>
</dbReference>
<dbReference type="Proteomes" id="UP000825729">
    <property type="component" value="Unassembled WGS sequence"/>
</dbReference>
<evidence type="ECO:0000256" key="1">
    <source>
        <dbReference type="ARBA" id="ARBA00009744"/>
    </source>
</evidence>
<dbReference type="InterPro" id="IPR024949">
    <property type="entry name" value="Bet_v_I_allergen"/>
</dbReference>
<dbReference type="GO" id="GO:0010427">
    <property type="term" value="F:abscisic acid binding"/>
    <property type="evidence" value="ECO:0007669"/>
    <property type="project" value="InterPro"/>
</dbReference>
<protein>
    <recommendedName>
        <fullName evidence="2">Bet v I/Major latex protein domain-containing protein</fullName>
    </recommendedName>
</protein>
<dbReference type="PRINTS" id="PR00634">
    <property type="entry name" value="BETALLERGEN"/>
</dbReference>
<evidence type="ECO:0000259" key="2">
    <source>
        <dbReference type="Pfam" id="PF00407"/>
    </source>
</evidence>
<dbReference type="InterPro" id="IPR050279">
    <property type="entry name" value="Plant_def-hormone_signal"/>
</dbReference>
<dbReference type="GO" id="GO:0005634">
    <property type="term" value="C:nucleus"/>
    <property type="evidence" value="ECO:0007669"/>
    <property type="project" value="TreeGrafter"/>
</dbReference>
<dbReference type="Pfam" id="PF00407">
    <property type="entry name" value="Bet_v_1"/>
    <property type="match status" value="1"/>
</dbReference>
<dbReference type="CDD" id="cd07816">
    <property type="entry name" value="Bet_v1-like"/>
    <property type="match status" value="1"/>
</dbReference>
<dbReference type="PANTHER" id="PTHR31213:SF201">
    <property type="entry name" value="OS03G0300400 PROTEIN"/>
    <property type="match status" value="1"/>
</dbReference>
<dbReference type="InterPro" id="IPR023393">
    <property type="entry name" value="START-like_dom_sf"/>
</dbReference>